<accession>A0A9X2K981</accession>
<name>A0A9X2K981_9ACTN</name>
<dbReference type="EMBL" id="JAMZEB010000002">
    <property type="protein sequence ID" value="MCP2364344.1"/>
    <property type="molecule type" value="Genomic_DNA"/>
</dbReference>
<protein>
    <submittedName>
        <fullName evidence="1">Uncharacterized protein</fullName>
    </submittedName>
</protein>
<evidence type="ECO:0000313" key="1">
    <source>
        <dbReference type="EMBL" id="MCP2364344.1"/>
    </source>
</evidence>
<dbReference type="Proteomes" id="UP001139648">
    <property type="component" value="Unassembled WGS sequence"/>
</dbReference>
<gene>
    <name evidence="1" type="ORF">HD597_011364</name>
</gene>
<evidence type="ECO:0000313" key="2">
    <source>
        <dbReference type="Proteomes" id="UP001139648"/>
    </source>
</evidence>
<sequence length="49" mass="5693">MDDELLDRLGEPVKVARRTFACTMRDANSWTPDEVRECLRREHSGTEVT</sequence>
<organism evidence="1 2">
    <name type="scientific">Nonomuraea thailandensis</name>
    <dbReference type="NCBI Taxonomy" id="1188745"/>
    <lineage>
        <taxon>Bacteria</taxon>
        <taxon>Bacillati</taxon>
        <taxon>Actinomycetota</taxon>
        <taxon>Actinomycetes</taxon>
        <taxon>Streptosporangiales</taxon>
        <taxon>Streptosporangiaceae</taxon>
        <taxon>Nonomuraea</taxon>
    </lineage>
</organism>
<dbReference type="AlphaFoldDB" id="A0A9X2K981"/>
<proteinExistence type="predicted"/>
<comment type="caution">
    <text evidence="1">The sequence shown here is derived from an EMBL/GenBank/DDBJ whole genome shotgun (WGS) entry which is preliminary data.</text>
</comment>
<dbReference type="RefSeq" id="WP_253756720.1">
    <property type="nucleotide sequence ID" value="NZ_BAABKA010000012.1"/>
</dbReference>
<keyword evidence="2" id="KW-1185">Reference proteome</keyword>
<reference evidence="1" key="1">
    <citation type="submission" date="2022-06" db="EMBL/GenBank/DDBJ databases">
        <title>Sequencing the genomes of 1000 actinobacteria strains.</title>
        <authorList>
            <person name="Klenk H.-P."/>
        </authorList>
    </citation>
    <scope>NUCLEOTIDE SEQUENCE</scope>
    <source>
        <strain evidence="1">DSM 46694</strain>
    </source>
</reference>